<dbReference type="InterPro" id="IPR039424">
    <property type="entry name" value="SBP_5"/>
</dbReference>
<organism evidence="3 4">
    <name type="scientific">Geodia barretti</name>
    <name type="common">Barrett's horny sponge</name>
    <dbReference type="NCBI Taxonomy" id="519541"/>
    <lineage>
        <taxon>Eukaryota</taxon>
        <taxon>Metazoa</taxon>
        <taxon>Porifera</taxon>
        <taxon>Demospongiae</taxon>
        <taxon>Heteroscleromorpha</taxon>
        <taxon>Tetractinellida</taxon>
        <taxon>Astrophorina</taxon>
        <taxon>Geodiidae</taxon>
        <taxon>Geodia</taxon>
    </lineage>
</organism>
<sequence length="293" mass="33321">MYIEVPDQTTRVAALQTREVHIVQEFPAELLSRLEADPEVALYDNPPFRLLGHFNHVRPPFDNKLARQAMIKAYDNQKALTLATGDPAFTRLCPSLLQCGTKWETTSGSEGNYYAQNLEEAKQLLEEAGVTGAHVRLMDPADRQPAHAAAQVSREVLTALGFDVDFQVMDWATMVAQRARPDDWEFFHTWSGVTVRSGPVGHLLFSELQYDAWFNNYQDLPGKQREIYSRLARATTEEEQIALNNEFHEYFYEDAIFLQVGEFFSRWAASTKVQGIVNGGSAQQKPFDKWLTN</sequence>
<comment type="caution">
    <text evidence="3">The sequence shown here is derived from an EMBL/GenBank/DDBJ whole genome shotgun (WGS) entry which is preliminary data.</text>
</comment>
<dbReference type="GO" id="GO:1904680">
    <property type="term" value="F:peptide transmembrane transporter activity"/>
    <property type="evidence" value="ECO:0007669"/>
    <property type="project" value="TreeGrafter"/>
</dbReference>
<dbReference type="GO" id="GO:0015833">
    <property type="term" value="P:peptide transport"/>
    <property type="evidence" value="ECO:0007669"/>
    <property type="project" value="TreeGrafter"/>
</dbReference>
<dbReference type="SUPFAM" id="SSF53850">
    <property type="entry name" value="Periplasmic binding protein-like II"/>
    <property type="match status" value="1"/>
</dbReference>
<proteinExistence type="predicted"/>
<keyword evidence="1" id="KW-0732">Signal</keyword>
<dbReference type="AlphaFoldDB" id="A0AA35RIS0"/>
<dbReference type="Gene3D" id="3.40.190.10">
    <property type="entry name" value="Periplasmic binding protein-like II"/>
    <property type="match status" value="1"/>
</dbReference>
<keyword evidence="4" id="KW-1185">Reference proteome</keyword>
<dbReference type="PANTHER" id="PTHR30290">
    <property type="entry name" value="PERIPLASMIC BINDING COMPONENT OF ABC TRANSPORTER"/>
    <property type="match status" value="1"/>
</dbReference>
<evidence type="ECO:0000259" key="2">
    <source>
        <dbReference type="Pfam" id="PF00496"/>
    </source>
</evidence>
<dbReference type="PANTHER" id="PTHR30290:SF38">
    <property type="entry name" value="D,D-DIPEPTIDE-BINDING PERIPLASMIC PROTEIN DDPA-RELATED"/>
    <property type="match status" value="1"/>
</dbReference>
<name>A0AA35RIS0_GEOBA</name>
<dbReference type="Pfam" id="PF00496">
    <property type="entry name" value="SBP_bac_5"/>
    <property type="match status" value="1"/>
</dbReference>
<dbReference type="Gene3D" id="3.10.105.10">
    <property type="entry name" value="Dipeptide-binding Protein, Domain 3"/>
    <property type="match status" value="1"/>
</dbReference>
<dbReference type="EMBL" id="CASHTH010001174">
    <property type="protein sequence ID" value="CAI8012254.1"/>
    <property type="molecule type" value="Genomic_DNA"/>
</dbReference>
<dbReference type="InterPro" id="IPR000914">
    <property type="entry name" value="SBP_5_dom"/>
</dbReference>
<evidence type="ECO:0000313" key="4">
    <source>
        <dbReference type="Proteomes" id="UP001174909"/>
    </source>
</evidence>
<evidence type="ECO:0000313" key="3">
    <source>
        <dbReference type="EMBL" id="CAI8012254.1"/>
    </source>
</evidence>
<protein>
    <submittedName>
        <fullName evidence="3">Probable peptide ABC transporter periplasmic-binding protein y4tO</fullName>
    </submittedName>
</protein>
<evidence type="ECO:0000256" key="1">
    <source>
        <dbReference type="ARBA" id="ARBA00022729"/>
    </source>
</evidence>
<dbReference type="Proteomes" id="UP001174909">
    <property type="component" value="Unassembled WGS sequence"/>
</dbReference>
<accession>A0AA35RIS0</accession>
<reference evidence="3" key="1">
    <citation type="submission" date="2023-03" db="EMBL/GenBank/DDBJ databases">
        <authorList>
            <person name="Steffen K."/>
            <person name="Cardenas P."/>
        </authorList>
    </citation>
    <scope>NUCLEOTIDE SEQUENCE</scope>
</reference>
<gene>
    <name evidence="3" type="ORF">GBAR_LOCUS7868</name>
</gene>
<feature type="domain" description="Solute-binding protein family 5" evidence="2">
    <location>
        <begin position="5"/>
        <end position="186"/>
    </location>
</feature>